<feature type="compositionally biased region" description="Polar residues" evidence="1">
    <location>
        <begin position="183"/>
        <end position="200"/>
    </location>
</feature>
<keyword evidence="2" id="KW-1133">Transmembrane helix</keyword>
<feature type="signal peptide" evidence="3">
    <location>
        <begin position="1"/>
        <end position="23"/>
    </location>
</feature>
<comment type="caution">
    <text evidence="4">The sequence shown here is derived from an EMBL/GenBank/DDBJ whole genome shotgun (WGS) entry which is preliminary data.</text>
</comment>
<dbReference type="AlphaFoldDB" id="A0A8K0C4T5"/>
<feature type="compositionally biased region" description="Polar residues" evidence="1">
    <location>
        <begin position="217"/>
        <end position="226"/>
    </location>
</feature>
<feature type="region of interest" description="Disordered" evidence="1">
    <location>
        <begin position="154"/>
        <end position="233"/>
    </location>
</feature>
<dbReference type="OrthoDB" id="6599193at2759"/>
<protein>
    <recommendedName>
        <fullName evidence="6">TNFR-Cys domain-containing protein</fullName>
    </recommendedName>
</protein>
<keyword evidence="2" id="KW-0472">Membrane</keyword>
<evidence type="ECO:0000313" key="5">
    <source>
        <dbReference type="Proteomes" id="UP000801492"/>
    </source>
</evidence>
<feature type="transmembrane region" description="Helical" evidence="2">
    <location>
        <begin position="109"/>
        <end position="133"/>
    </location>
</feature>
<organism evidence="4 5">
    <name type="scientific">Ignelater luminosus</name>
    <name type="common">Cucubano</name>
    <name type="synonym">Pyrophorus luminosus</name>
    <dbReference type="NCBI Taxonomy" id="2038154"/>
    <lineage>
        <taxon>Eukaryota</taxon>
        <taxon>Metazoa</taxon>
        <taxon>Ecdysozoa</taxon>
        <taxon>Arthropoda</taxon>
        <taxon>Hexapoda</taxon>
        <taxon>Insecta</taxon>
        <taxon>Pterygota</taxon>
        <taxon>Neoptera</taxon>
        <taxon>Endopterygota</taxon>
        <taxon>Coleoptera</taxon>
        <taxon>Polyphaga</taxon>
        <taxon>Elateriformia</taxon>
        <taxon>Elateroidea</taxon>
        <taxon>Elateridae</taxon>
        <taxon>Agrypninae</taxon>
        <taxon>Pyrophorini</taxon>
        <taxon>Ignelater</taxon>
    </lineage>
</organism>
<evidence type="ECO:0000256" key="2">
    <source>
        <dbReference type="SAM" id="Phobius"/>
    </source>
</evidence>
<dbReference type="Proteomes" id="UP000801492">
    <property type="component" value="Unassembled WGS sequence"/>
</dbReference>
<evidence type="ECO:0008006" key="6">
    <source>
        <dbReference type="Google" id="ProtNLM"/>
    </source>
</evidence>
<evidence type="ECO:0000313" key="4">
    <source>
        <dbReference type="EMBL" id="KAF2880745.1"/>
    </source>
</evidence>
<reference evidence="4" key="1">
    <citation type="submission" date="2019-08" db="EMBL/GenBank/DDBJ databases">
        <title>The genome of the North American firefly Photinus pyralis.</title>
        <authorList>
            <consortium name="Photinus pyralis genome working group"/>
            <person name="Fallon T.R."/>
            <person name="Sander Lower S.E."/>
            <person name="Weng J.-K."/>
        </authorList>
    </citation>
    <scope>NUCLEOTIDE SEQUENCE</scope>
    <source>
        <strain evidence="4">TRF0915ILg1</strain>
        <tissue evidence="4">Whole body</tissue>
    </source>
</reference>
<accession>A0A8K0C4T5</accession>
<feature type="chain" id="PRO_5035473010" description="TNFR-Cys domain-containing protein" evidence="3">
    <location>
        <begin position="24"/>
        <end position="233"/>
    </location>
</feature>
<keyword evidence="5" id="KW-1185">Reference proteome</keyword>
<keyword evidence="3" id="KW-0732">Signal</keyword>
<proteinExistence type="predicted"/>
<keyword evidence="2" id="KW-0812">Transmembrane</keyword>
<gene>
    <name evidence="4" type="ORF">ILUMI_25417</name>
</gene>
<dbReference type="EMBL" id="VTPC01090915">
    <property type="protein sequence ID" value="KAF2880745.1"/>
    <property type="molecule type" value="Genomic_DNA"/>
</dbReference>
<evidence type="ECO:0000256" key="3">
    <source>
        <dbReference type="SAM" id="SignalP"/>
    </source>
</evidence>
<name>A0A8K0C4T5_IGNLU</name>
<sequence>MKCIKLRLVIVFIIIYFSCVSKSELTISGVQCGSKICGLGEYCSEYERQCKPCSDICNERHHNYQASTCTTNCQDYLHDIRYVRKDGGGSGGSVKEEDLRASVQRLQSMVTVALTLTCITLLTLIVVITILICKWKNDNNITLASLRSKFCSKKSNDNKSSGNGVTVTAQVSGKPDLRLEMPTTGTQSENSPATLTTTISRRPAEDSALDYAYDNHAMSSSPSPNSKPHESNF</sequence>
<evidence type="ECO:0000256" key="1">
    <source>
        <dbReference type="SAM" id="MobiDB-lite"/>
    </source>
</evidence>